<dbReference type="PANTHER" id="PTHR47165">
    <property type="entry name" value="OS03G0429900 PROTEIN"/>
    <property type="match status" value="1"/>
</dbReference>
<dbReference type="Gene3D" id="2.40.50.140">
    <property type="entry name" value="Nucleic acid-binding proteins"/>
    <property type="match status" value="1"/>
</dbReference>
<keyword evidence="2" id="KW-1185">Reference proteome</keyword>
<dbReference type="PANTHER" id="PTHR47165:SF4">
    <property type="entry name" value="OS03G0429900 PROTEIN"/>
    <property type="match status" value="1"/>
</dbReference>
<protein>
    <recommendedName>
        <fullName evidence="3">Replication factor A C-terminal domain-containing protein</fullName>
    </recommendedName>
</protein>
<dbReference type="AlphaFoldDB" id="A0A8X7W4D6"/>
<dbReference type="OrthoDB" id="1110790at2759"/>
<dbReference type="InterPro" id="IPR012340">
    <property type="entry name" value="NA-bd_OB-fold"/>
</dbReference>
<accession>A0A8X7W4D6</accession>
<sequence length="288" mass="32247">MSLWDDAAAAFRGHLNAVDVTQSVMVVTTFNQEIFSGNLYLNPTPATKFYFVTTIPAFEVFTERQLFTKWLGRCSRRGFTRLETMGSIRKKELVTIGDLYSYLSNYCKAISYFLNHILNDPDFLCKARIVGVLQQNGWSYVSCTGCSRKLDNYDTSHRCSRCVSPNVTGVIRFRAEMAVEDGKDSATFVVFDTDMSKLTKTESATVALDEFNGVGGPELPRCIEELAGNQYVFHISVTPFNITSNHLTFTGSAVTEDILLDPLTEVAIDRDKRGRRTTENKAEGVVEV</sequence>
<organism evidence="1 2">
    <name type="scientific">Brassica carinata</name>
    <name type="common">Ethiopian mustard</name>
    <name type="synonym">Abyssinian cabbage</name>
    <dbReference type="NCBI Taxonomy" id="52824"/>
    <lineage>
        <taxon>Eukaryota</taxon>
        <taxon>Viridiplantae</taxon>
        <taxon>Streptophyta</taxon>
        <taxon>Embryophyta</taxon>
        <taxon>Tracheophyta</taxon>
        <taxon>Spermatophyta</taxon>
        <taxon>Magnoliopsida</taxon>
        <taxon>eudicotyledons</taxon>
        <taxon>Gunneridae</taxon>
        <taxon>Pentapetalae</taxon>
        <taxon>rosids</taxon>
        <taxon>malvids</taxon>
        <taxon>Brassicales</taxon>
        <taxon>Brassicaceae</taxon>
        <taxon>Brassiceae</taxon>
        <taxon>Brassica</taxon>
    </lineage>
</organism>
<proteinExistence type="predicted"/>
<dbReference type="EMBL" id="JAAMPC010000002">
    <property type="protein sequence ID" value="KAG2323688.1"/>
    <property type="molecule type" value="Genomic_DNA"/>
</dbReference>
<dbReference type="SUPFAM" id="SSF50249">
    <property type="entry name" value="Nucleic acid-binding proteins"/>
    <property type="match status" value="1"/>
</dbReference>
<evidence type="ECO:0000313" key="2">
    <source>
        <dbReference type="Proteomes" id="UP000886595"/>
    </source>
</evidence>
<dbReference type="Proteomes" id="UP000886595">
    <property type="component" value="Unassembled WGS sequence"/>
</dbReference>
<reference evidence="1 2" key="1">
    <citation type="submission" date="2020-02" db="EMBL/GenBank/DDBJ databases">
        <authorList>
            <person name="Ma Q."/>
            <person name="Huang Y."/>
            <person name="Song X."/>
            <person name="Pei D."/>
        </authorList>
    </citation>
    <scope>NUCLEOTIDE SEQUENCE [LARGE SCALE GENOMIC DNA]</scope>
    <source>
        <strain evidence="1">Sxm20200214</strain>
        <tissue evidence="1">Leaf</tissue>
    </source>
</reference>
<gene>
    <name evidence="1" type="ORF">Bca52824_006416</name>
</gene>
<evidence type="ECO:0008006" key="3">
    <source>
        <dbReference type="Google" id="ProtNLM"/>
    </source>
</evidence>
<evidence type="ECO:0000313" key="1">
    <source>
        <dbReference type="EMBL" id="KAG2323688.1"/>
    </source>
</evidence>
<comment type="caution">
    <text evidence="1">The sequence shown here is derived from an EMBL/GenBank/DDBJ whole genome shotgun (WGS) entry which is preliminary data.</text>
</comment>
<name>A0A8X7W4D6_BRACI</name>